<dbReference type="Proteomes" id="UP001487740">
    <property type="component" value="Unassembled WGS sequence"/>
</dbReference>
<feature type="region of interest" description="Disordered" evidence="1">
    <location>
        <begin position="1"/>
        <end position="32"/>
    </location>
</feature>
<evidence type="ECO:0000313" key="2">
    <source>
        <dbReference type="EMBL" id="KAK8377044.1"/>
    </source>
</evidence>
<dbReference type="EMBL" id="JARAKH010000047">
    <property type="protein sequence ID" value="KAK8377044.1"/>
    <property type="molecule type" value="Genomic_DNA"/>
</dbReference>
<dbReference type="AlphaFoldDB" id="A0AAW0SNU4"/>
<gene>
    <name evidence="2" type="ORF">O3P69_013590</name>
</gene>
<evidence type="ECO:0000256" key="1">
    <source>
        <dbReference type="SAM" id="MobiDB-lite"/>
    </source>
</evidence>
<sequence length="72" mass="8112">MAINSLPLNHKPPVRNHKQVPDRLCGNGDTPSVVRSPTSLLLLERGGNRIQRESLLQHGFTDTLERGWPRFS</sequence>
<reference evidence="2 3" key="1">
    <citation type="submission" date="2023-03" db="EMBL/GenBank/DDBJ databases">
        <title>High-quality genome of Scylla paramamosain provides insights in environmental adaptation.</title>
        <authorList>
            <person name="Zhang L."/>
        </authorList>
    </citation>
    <scope>NUCLEOTIDE SEQUENCE [LARGE SCALE GENOMIC DNA]</scope>
    <source>
        <strain evidence="2">LZ_2023a</strain>
        <tissue evidence="2">Muscle</tissue>
    </source>
</reference>
<evidence type="ECO:0000313" key="3">
    <source>
        <dbReference type="Proteomes" id="UP001487740"/>
    </source>
</evidence>
<organism evidence="2 3">
    <name type="scientific">Scylla paramamosain</name>
    <name type="common">Mud crab</name>
    <dbReference type="NCBI Taxonomy" id="85552"/>
    <lineage>
        <taxon>Eukaryota</taxon>
        <taxon>Metazoa</taxon>
        <taxon>Ecdysozoa</taxon>
        <taxon>Arthropoda</taxon>
        <taxon>Crustacea</taxon>
        <taxon>Multicrustacea</taxon>
        <taxon>Malacostraca</taxon>
        <taxon>Eumalacostraca</taxon>
        <taxon>Eucarida</taxon>
        <taxon>Decapoda</taxon>
        <taxon>Pleocyemata</taxon>
        <taxon>Brachyura</taxon>
        <taxon>Eubrachyura</taxon>
        <taxon>Portunoidea</taxon>
        <taxon>Portunidae</taxon>
        <taxon>Portuninae</taxon>
        <taxon>Scylla</taxon>
    </lineage>
</organism>
<comment type="caution">
    <text evidence="2">The sequence shown here is derived from an EMBL/GenBank/DDBJ whole genome shotgun (WGS) entry which is preliminary data.</text>
</comment>
<proteinExistence type="predicted"/>
<accession>A0AAW0SNU4</accession>
<keyword evidence="3" id="KW-1185">Reference proteome</keyword>
<name>A0AAW0SNU4_SCYPA</name>
<protein>
    <submittedName>
        <fullName evidence="2">Uncharacterized protein</fullName>
    </submittedName>
</protein>